<dbReference type="PANTHER" id="PTHR22093:SF0">
    <property type="entry name" value="LEUKOCYTE RECEPTOR CLUSTER MEMBER 1"/>
    <property type="match status" value="1"/>
</dbReference>
<dbReference type="PANTHER" id="PTHR22093">
    <property type="entry name" value="LEUKOCYTE RECEPTOR CLUSTER LRC MEMBER 1"/>
    <property type="match status" value="1"/>
</dbReference>
<evidence type="ECO:0000313" key="4">
    <source>
        <dbReference type="Proteomes" id="UP001412239"/>
    </source>
</evidence>
<dbReference type="EMBL" id="LN891141">
    <property type="protein sequence ID" value="CUS08278.1"/>
    <property type="molecule type" value="Genomic_DNA"/>
</dbReference>
<proteinExistence type="predicted"/>
<feature type="compositionally biased region" description="Polar residues" evidence="1">
    <location>
        <begin position="365"/>
        <end position="374"/>
    </location>
</feature>
<dbReference type="AlphaFoldDB" id="A0A292PNU2"/>
<feature type="compositionally biased region" description="Basic and acidic residues" evidence="1">
    <location>
        <begin position="153"/>
        <end position="177"/>
    </location>
</feature>
<evidence type="ECO:0000313" key="3">
    <source>
        <dbReference type="EMBL" id="CUS08278.1"/>
    </source>
</evidence>
<feature type="compositionally biased region" description="Basic residues" evidence="1">
    <location>
        <begin position="288"/>
        <end position="313"/>
    </location>
</feature>
<feature type="compositionally biased region" description="Basic and acidic residues" evidence="1">
    <location>
        <begin position="114"/>
        <end position="129"/>
    </location>
</feature>
<organism evidence="3 4">
    <name type="scientific">Tuber aestivum</name>
    <name type="common">summer truffle</name>
    <dbReference type="NCBI Taxonomy" id="59557"/>
    <lineage>
        <taxon>Eukaryota</taxon>
        <taxon>Fungi</taxon>
        <taxon>Dikarya</taxon>
        <taxon>Ascomycota</taxon>
        <taxon>Pezizomycotina</taxon>
        <taxon>Pezizomycetes</taxon>
        <taxon>Pezizales</taxon>
        <taxon>Tuberaceae</taxon>
        <taxon>Tuber</taxon>
    </lineage>
</organism>
<feature type="compositionally biased region" description="Basic residues" evidence="1">
    <location>
        <begin position="259"/>
        <end position="279"/>
    </location>
</feature>
<feature type="compositionally biased region" description="Basic and acidic residues" evidence="1">
    <location>
        <begin position="219"/>
        <end position="237"/>
    </location>
</feature>
<gene>
    <name evidence="3" type="ORF">GSTUAT00007632001</name>
</gene>
<evidence type="ECO:0000256" key="1">
    <source>
        <dbReference type="SAM" id="MobiDB-lite"/>
    </source>
</evidence>
<feature type="compositionally biased region" description="Basic and acidic residues" evidence="1">
    <location>
        <begin position="189"/>
        <end position="207"/>
    </location>
</feature>
<dbReference type="Proteomes" id="UP001412239">
    <property type="component" value="Unassembled WGS sequence"/>
</dbReference>
<feature type="region of interest" description="Disordered" evidence="1">
    <location>
        <begin position="55"/>
        <end position="374"/>
    </location>
</feature>
<feature type="compositionally biased region" description="Basic residues" evidence="1">
    <location>
        <begin position="238"/>
        <end position="249"/>
    </location>
</feature>
<sequence>MPLHLLHHKSYHVYSAENIARVRRDEAEAASRGAAEDARMQATDVEARMKLLRERATRGNSAVEGEPEHGTEEPTARSVGARDHRPRPPLEGGILGVDGHINLFPTPAVPRSGNPERDRERKEEKERGEGAMGRVVGERLPWYSSIDLVSGQQREKEQDGRKTEWEGKREGRRKEAGDPLGVIRRGVRGVKEAHRDREEWKRRRGMEVDGVGAGGWRGGQDERAQGNERADRGVRNGDRKRRSRSRSRSRSGGLGRHDTSRKRHSHSHPSSHSRSHRRRHDLDDLNRHDRHHDRHNSHSRHPRSHRCKSRSNTRSRFESPNPTLESLREEKLLRESTERRKAASLLAKAHADSEPGWKPAPGGRYSSQFGYQPG</sequence>
<dbReference type="InterPro" id="IPR019339">
    <property type="entry name" value="CIR_N_dom"/>
</dbReference>
<reference evidence="3" key="1">
    <citation type="submission" date="2015-10" db="EMBL/GenBank/DDBJ databases">
        <authorList>
            <person name="Regsiter A."/>
            <person name="william w."/>
        </authorList>
    </citation>
    <scope>NUCLEOTIDE SEQUENCE</scope>
    <source>
        <strain evidence="3">Montdore</strain>
    </source>
</reference>
<keyword evidence="4" id="KW-1185">Reference proteome</keyword>
<dbReference type="InterPro" id="IPR039875">
    <property type="entry name" value="LENG1-like"/>
</dbReference>
<feature type="compositionally biased region" description="Basic and acidic residues" evidence="1">
    <location>
        <begin position="66"/>
        <end position="88"/>
    </location>
</feature>
<evidence type="ECO:0000259" key="2">
    <source>
        <dbReference type="SMART" id="SM01083"/>
    </source>
</evidence>
<feature type="compositionally biased region" description="Basic and acidic residues" evidence="1">
    <location>
        <begin position="326"/>
        <end position="341"/>
    </location>
</feature>
<dbReference type="SMART" id="SM01083">
    <property type="entry name" value="Cir_N"/>
    <property type="match status" value="1"/>
</dbReference>
<protein>
    <recommendedName>
        <fullName evidence="2">CBF1-interacting co-repressor CIR N-terminal domain-containing protein</fullName>
    </recommendedName>
</protein>
<name>A0A292PNU2_9PEZI</name>
<accession>A0A292PNU2</accession>
<feature type="domain" description="CBF1-interacting co-repressor CIR N-terminal" evidence="2">
    <location>
        <begin position="10"/>
        <end position="46"/>
    </location>
</feature>